<feature type="signal peptide" evidence="2">
    <location>
        <begin position="1"/>
        <end position="24"/>
    </location>
</feature>
<proteinExistence type="predicted"/>
<dbReference type="Proteomes" id="UP000284842">
    <property type="component" value="Unassembled WGS sequence"/>
</dbReference>
<evidence type="ECO:0000256" key="2">
    <source>
        <dbReference type="SAM" id="SignalP"/>
    </source>
</evidence>
<dbReference type="EMBL" id="NHTK01000583">
    <property type="protein sequence ID" value="PPR06740.1"/>
    <property type="molecule type" value="Genomic_DNA"/>
</dbReference>
<name>A0A409YUR7_9AGAR</name>
<organism evidence="3 4">
    <name type="scientific">Panaeolus cyanescens</name>
    <dbReference type="NCBI Taxonomy" id="181874"/>
    <lineage>
        <taxon>Eukaryota</taxon>
        <taxon>Fungi</taxon>
        <taxon>Dikarya</taxon>
        <taxon>Basidiomycota</taxon>
        <taxon>Agaricomycotina</taxon>
        <taxon>Agaricomycetes</taxon>
        <taxon>Agaricomycetidae</taxon>
        <taxon>Agaricales</taxon>
        <taxon>Agaricineae</taxon>
        <taxon>Galeropsidaceae</taxon>
        <taxon>Panaeolus</taxon>
    </lineage>
</organism>
<feature type="region of interest" description="Disordered" evidence="1">
    <location>
        <begin position="104"/>
        <end position="124"/>
    </location>
</feature>
<keyword evidence="2" id="KW-0732">Signal</keyword>
<dbReference type="AlphaFoldDB" id="A0A409YUR7"/>
<gene>
    <name evidence="3" type="ORF">CVT24_013049</name>
</gene>
<reference evidence="3 4" key="1">
    <citation type="journal article" date="2018" name="Evol. Lett.">
        <title>Horizontal gene cluster transfer increased hallucinogenic mushroom diversity.</title>
        <authorList>
            <person name="Reynolds H.T."/>
            <person name="Vijayakumar V."/>
            <person name="Gluck-Thaler E."/>
            <person name="Korotkin H.B."/>
            <person name="Matheny P.B."/>
            <person name="Slot J.C."/>
        </authorList>
    </citation>
    <scope>NUCLEOTIDE SEQUENCE [LARGE SCALE GENOMIC DNA]</scope>
    <source>
        <strain evidence="3 4">2629</strain>
    </source>
</reference>
<sequence length="140" mass="15156">MMLTVQYHRVVLILLALAVCLSSAAPTNMALNQQVLPSPHVALPSSLPSSSSPLSSLPEITPKLDFQGPSVLKQIMNAPKVVLGFLHAYSGLPSSSRLTTQYSARLRPHRRLPRPHPVSPIPITSLSYNSRSSFTSMSSK</sequence>
<keyword evidence="4" id="KW-1185">Reference proteome</keyword>
<evidence type="ECO:0000313" key="3">
    <source>
        <dbReference type="EMBL" id="PPR06740.1"/>
    </source>
</evidence>
<comment type="caution">
    <text evidence="3">The sequence shown here is derived from an EMBL/GenBank/DDBJ whole genome shotgun (WGS) entry which is preliminary data.</text>
</comment>
<dbReference type="InParanoid" id="A0A409YUR7"/>
<feature type="chain" id="PRO_5019571079" evidence="2">
    <location>
        <begin position="25"/>
        <end position="140"/>
    </location>
</feature>
<evidence type="ECO:0000313" key="4">
    <source>
        <dbReference type="Proteomes" id="UP000284842"/>
    </source>
</evidence>
<dbReference type="OrthoDB" id="10575384at2759"/>
<accession>A0A409YUR7</accession>
<protein>
    <submittedName>
        <fullName evidence="3">Uncharacterized protein</fullName>
    </submittedName>
</protein>
<evidence type="ECO:0000256" key="1">
    <source>
        <dbReference type="SAM" id="MobiDB-lite"/>
    </source>
</evidence>